<dbReference type="Proteomes" id="UP000520513">
    <property type="component" value="Unassembled WGS sequence"/>
</dbReference>
<evidence type="ECO:0000313" key="4">
    <source>
        <dbReference type="Proteomes" id="UP000520513"/>
    </source>
</evidence>
<feature type="compositionally biased region" description="Pro residues" evidence="1">
    <location>
        <begin position="11"/>
        <end position="21"/>
    </location>
</feature>
<evidence type="ECO:0000313" key="3">
    <source>
        <dbReference type="EMBL" id="MBC2410674.1"/>
    </source>
</evidence>
<comment type="caution">
    <text evidence="3">The sequence shown here is derived from an EMBL/GenBank/DDBJ whole genome shotgun (WGS) entry which is preliminary data.</text>
</comment>
<name>A0A7X1ATZ7_9PSED</name>
<dbReference type="EMBL" id="JAAXCY010000020">
    <property type="protein sequence ID" value="MBC2410674.1"/>
    <property type="molecule type" value="Genomic_DNA"/>
</dbReference>
<reference evidence="4 5" key="1">
    <citation type="submission" date="2020-04" db="EMBL/GenBank/DDBJ databases">
        <title>Pseudomonas crami sp. nov., a novel proteolytic bacterial species isolated from cream.</title>
        <authorList>
            <person name="Hofmann K."/>
            <person name="Woller A."/>
            <person name="Huptas C."/>
            <person name="Wenning M."/>
            <person name="Scherer S."/>
            <person name="Doll E.V."/>
        </authorList>
    </citation>
    <scope>NUCLEOTIDE SEQUENCE [LARGE SCALE GENOMIC DNA]</scope>
    <source>
        <strain evidence="2 5">WS 5096</strain>
        <strain evidence="3 4">WS 5106</strain>
    </source>
</reference>
<evidence type="ECO:0000313" key="2">
    <source>
        <dbReference type="EMBL" id="MBC2385409.1"/>
    </source>
</evidence>
<dbReference type="AlphaFoldDB" id="A0A7X1ATZ7"/>
<gene>
    <name evidence="2" type="ORF">HF209_31115</name>
    <name evidence="3" type="ORF">HF257_32100</name>
</gene>
<dbReference type="RefSeq" id="WP_185710861.1">
    <property type="nucleotide sequence ID" value="NZ_JAAXCY010000020.1"/>
</dbReference>
<sequence>MSVSALDRPVSNPPPRPLPPKPELKSKDVSPSLVSGQKADRVSFNSSDDKPGKVFAAHASTTKERADGNASQGCSRQSAASDTQPPGFFDKFKQNLKGWCGGQRPPKPDPCPPAPCNAKPPKPPKPCPPERPKPDPCYSKPPERPTPCKPDPCNGKPPERPTPCKPEPCRYERNDELARELLDNFDAFRDSSCRTYITKQDIERVAGQRPTGIEATDKNIRLARALLQRPELIQAIDRHSTTGALNDKIYRREIEMTLGSQSPMKYLDDKQLAQKMFKHFEDLQDCDNPEYISLDKLRRSSPPLSGYPAWIAQEILKRSDTLAALDGGDHWGKDGWIHKDTLRQMAR</sequence>
<dbReference type="Proteomes" id="UP000534677">
    <property type="component" value="Unassembled WGS sequence"/>
</dbReference>
<organism evidence="3 4">
    <name type="scientific">Pseudomonas cremoris</name>
    <dbReference type="NCBI Taxonomy" id="2724178"/>
    <lineage>
        <taxon>Bacteria</taxon>
        <taxon>Pseudomonadati</taxon>
        <taxon>Pseudomonadota</taxon>
        <taxon>Gammaproteobacteria</taxon>
        <taxon>Pseudomonadales</taxon>
        <taxon>Pseudomonadaceae</taxon>
        <taxon>Pseudomonas</taxon>
    </lineage>
</organism>
<evidence type="ECO:0000313" key="5">
    <source>
        <dbReference type="Proteomes" id="UP000534677"/>
    </source>
</evidence>
<dbReference type="EMBL" id="JAAXCZ010000027">
    <property type="protein sequence ID" value="MBC2385409.1"/>
    <property type="molecule type" value="Genomic_DNA"/>
</dbReference>
<feature type="compositionally biased region" description="Polar residues" evidence="1">
    <location>
        <begin position="69"/>
        <end position="84"/>
    </location>
</feature>
<keyword evidence="5" id="KW-1185">Reference proteome</keyword>
<accession>A0A7X1ATZ7</accession>
<protein>
    <submittedName>
        <fullName evidence="3">Uncharacterized protein</fullName>
    </submittedName>
</protein>
<feature type="region of interest" description="Disordered" evidence="1">
    <location>
        <begin position="1"/>
        <end position="169"/>
    </location>
</feature>
<feature type="compositionally biased region" description="Pro residues" evidence="1">
    <location>
        <begin position="108"/>
        <end position="127"/>
    </location>
</feature>
<evidence type="ECO:0000256" key="1">
    <source>
        <dbReference type="SAM" id="MobiDB-lite"/>
    </source>
</evidence>
<proteinExistence type="predicted"/>